<comment type="caution">
    <text evidence="2">The sequence shown here is derived from an EMBL/GenBank/DDBJ whole genome shotgun (WGS) entry which is preliminary data.</text>
</comment>
<feature type="transmembrane region" description="Helical" evidence="1">
    <location>
        <begin position="110"/>
        <end position="129"/>
    </location>
</feature>
<feature type="transmembrane region" description="Helical" evidence="1">
    <location>
        <begin position="6"/>
        <end position="23"/>
    </location>
</feature>
<keyword evidence="1" id="KW-0812">Transmembrane</keyword>
<protein>
    <recommendedName>
        <fullName evidence="4">Ferric oxidoreductase domain-containing protein</fullName>
    </recommendedName>
</protein>
<feature type="transmembrane region" description="Helical" evidence="1">
    <location>
        <begin position="44"/>
        <end position="70"/>
    </location>
</feature>
<reference evidence="2" key="1">
    <citation type="submission" date="2021-03" db="EMBL/GenBank/DDBJ databases">
        <title>Revisited historic fungal species revealed as producer of novel bioactive compounds through whole genome sequencing and comparative genomics.</title>
        <authorList>
            <person name="Vignolle G.A."/>
            <person name="Hochenegger N."/>
            <person name="Mach R.L."/>
            <person name="Mach-Aigner A.R."/>
            <person name="Javad Rahimi M."/>
            <person name="Salim K.A."/>
            <person name="Chan C.M."/>
            <person name="Lim L.B.L."/>
            <person name="Cai F."/>
            <person name="Druzhinina I.S."/>
            <person name="U'Ren J.M."/>
            <person name="Derntl C."/>
        </authorList>
    </citation>
    <scope>NUCLEOTIDE SEQUENCE</scope>
    <source>
        <strain evidence="2">TUCIM 5799</strain>
    </source>
</reference>
<keyword evidence="1" id="KW-0472">Membrane</keyword>
<feature type="transmembrane region" description="Helical" evidence="1">
    <location>
        <begin position="200"/>
        <end position="219"/>
    </location>
</feature>
<keyword evidence="3" id="KW-1185">Reference proteome</keyword>
<gene>
    <name evidence="2" type="ORF">JX265_014032</name>
</gene>
<feature type="transmembrane region" description="Helical" evidence="1">
    <location>
        <begin position="177"/>
        <end position="194"/>
    </location>
</feature>
<dbReference type="Proteomes" id="UP000829685">
    <property type="component" value="Unassembled WGS sequence"/>
</dbReference>
<keyword evidence="1" id="KW-1133">Transmembrane helix</keyword>
<dbReference type="EMBL" id="JAFIMR010000131">
    <property type="protein sequence ID" value="KAI1846582.1"/>
    <property type="molecule type" value="Genomic_DNA"/>
</dbReference>
<organism evidence="2 3">
    <name type="scientific">Neoarthrinium moseri</name>
    <dbReference type="NCBI Taxonomy" id="1658444"/>
    <lineage>
        <taxon>Eukaryota</taxon>
        <taxon>Fungi</taxon>
        <taxon>Dikarya</taxon>
        <taxon>Ascomycota</taxon>
        <taxon>Pezizomycotina</taxon>
        <taxon>Sordariomycetes</taxon>
        <taxon>Xylariomycetidae</taxon>
        <taxon>Amphisphaeriales</taxon>
        <taxon>Apiosporaceae</taxon>
        <taxon>Neoarthrinium</taxon>
    </lineage>
</organism>
<evidence type="ECO:0000313" key="2">
    <source>
        <dbReference type="EMBL" id="KAI1846582.1"/>
    </source>
</evidence>
<feature type="transmembrane region" description="Helical" evidence="1">
    <location>
        <begin position="76"/>
        <end position="98"/>
    </location>
</feature>
<feature type="transmembrane region" description="Helical" evidence="1">
    <location>
        <begin position="135"/>
        <end position="156"/>
    </location>
</feature>
<evidence type="ECO:0000256" key="1">
    <source>
        <dbReference type="SAM" id="Phobius"/>
    </source>
</evidence>
<sequence length="291" mass="32182">MEFFLWYAVALGGAGVVFTLRHLHLTSTNYYMLSLAFQLRRPRILGEISILYVLILMTFLAINALILYLGDDLSRMSAQLAALNLVPIFVGGRTNIVLDKCGLSLWSYHALLYWMTGVGTIEAFLHIGLETNEGATVPLVSGLLVGMILIVSNVALCGTVLPNLHRIEGVLWKAQRLLAMLALLALVWHVSVLTLAWESYLAPAGALVAWFLCFTCRMIRALTAGTAKLESVEALRLGCQWTIASKSSLQTYPGCYFYIYNTKVSWLSRIYGYPMMPISAEPRGAKGHSLD</sequence>
<accession>A0A9P9W7I8</accession>
<dbReference type="AlphaFoldDB" id="A0A9P9W7I8"/>
<proteinExistence type="predicted"/>
<evidence type="ECO:0008006" key="4">
    <source>
        <dbReference type="Google" id="ProtNLM"/>
    </source>
</evidence>
<name>A0A9P9W7I8_9PEZI</name>
<evidence type="ECO:0000313" key="3">
    <source>
        <dbReference type="Proteomes" id="UP000829685"/>
    </source>
</evidence>
<feature type="non-terminal residue" evidence="2">
    <location>
        <position position="1"/>
    </location>
</feature>